<protein>
    <recommendedName>
        <fullName evidence="1">Phosphatidic acid phosphatase type 2/haloperoxidase domain-containing protein</fullName>
    </recommendedName>
</protein>
<dbReference type="SUPFAM" id="SSF48317">
    <property type="entry name" value="Acid phosphatase/Vanadium-dependent haloperoxidase"/>
    <property type="match status" value="1"/>
</dbReference>
<dbReference type="Pfam" id="PF01569">
    <property type="entry name" value="PAP2"/>
    <property type="match status" value="1"/>
</dbReference>
<dbReference type="InterPro" id="IPR000326">
    <property type="entry name" value="PAP2/HPO"/>
</dbReference>
<sequence length="43" mass="4635">MVALVRVQSGAHYPSDVATGAVIGLAGARLTRRAQRLILRHRP</sequence>
<accession>A0A918IML8</accession>
<proteinExistence type="predicted"/>
<dbReference type="Gene3D" id="1.20.144.10">
    <property type="entry name" value="Phosphatidic acid phosphatase type 2/haloperoxidase"/>
    <property type="match status" value="1"/>
</dbReference>
<dbReference type="EMBL" id="BMTD01000034">
    <property type="protein sequence ID" value="GGV28650.1"/>
    <property type="molecule type" value="Genomic_DNA"/>
</dbReference>
<comment type="caution">
    <text evidence="2">The sequence shown here is derived from an EMBL/GenBank/DDBJ whole genome shotgun (WGS) entry which is preliminary data.</text>
</comment>
<evidence type="ECO:0000313" key="3">
    <source>
        <dbReference type="Proteomes" id="UP000618795"/>
    </source>
</evidence>
<organism evidence="2 3">
    <name type="scientific">Streptomyces filipinensis</name>
    <dbReference type="NCBI Taxonomy" id="66887"/>
    <lineage>
        <taxon>Bacteria</taxon>
        <taxon>Bacillati</taxon>
        <taxon>Actinomycetota</taxon>
        <taxon>Actinomycetes</taxon>
        <taxon>Kitasatosporales</taxon>
        <taxon>Streptomycetaceae</taxon>
        <taxon>Streptomyces</taxon>
    </lineage>
</organism>
<keyword evidence="3" id="KW-1185">Reference proteome</keyword>
<dbReference type="AlphaFoldDB" id="A0A918IML8"/>
<name>A0A918IML8_9ACTN</name>
<evidence type="ECO:0000313" key="2">
    <source>
        <dbReference type="EMBL" id="GGV28650.1"/>
    </source>
</evidence>
<reference evidence="2" key="1">
    <citation type="journal article" date="2014" name="Int. J. Syst. Evol. Microbiol.">
        <title>Complete genome sequence of Corynebacterium casei LMG S-19264T (=DSM 44701T), isolated from a smear-ripened cheese.</title>
        <authorList>
            <consortium name="US DOE Joint Genome Institute (JGI-PGF)"/>
            <person name="Walter F."/>
            <person name="Albersmeier A."/>
            <person name="Kalinowski J."/>
            <person name="Ruckert C."/>
        </authorList>
    </citation>
    <scope>NUCLEOTIDE SEQUENCE</scope>
    <source>
        <strain evidence="2">JCM 4369</strain>
    </source>
</reference>
<dbReference type="Proteomes" id="UP000618795">
    <property type="component" value="Unassembled WGS sequence"/>
</dbReference>
<evidence type="ECO:0000259" key="1">
    <source>
        <dbReference type="Pfam" id="PF01569"/>
    </source>
</evidence>
<feature type="domain" description="Phosphatidic acid phosphatase type 2/haloperoxidase" evidence="1">
    <location>
        <begin position="1"/>
        <end position="35"/>
    </location>
</feature>
<dbReference type="InterPro" id="IPR036938">
    <property type="entry name" value="PAP2/HPO_sf"/>
</dbReference>
<reference evidence="2" key="2">
    <citation type="submission" date="2020-09" db="EMBL/GenBank/DDBJ databases">
        <authorList>
            <person name="Sun Q."/>
            <person name="Ohkuma M."/>
        </authorList>
    </citation>
    <scope>NUCLEOTIDE SEQUENCE</scope>
    <source>
        <strain evidence="2">JCM 4369</strain>
    </source>
</reference>
<gene>
    <name evidence="2" type="ORF">GCM10010260_81440</name>
</gene>